<sequence>MVRDGVVEVAGQPLPFEQRDPVELPRPRARPEPQRNRENGSGNRYTSVFSSGSAPVSTGTTAQAPKAIPTTSSGRVRRHRSVGSSPAVTTTETTGDRGSRRSNPSSTAATASTPTRAQSHRAREGG</sequence>
<gene>
    <name evidence="2" type="ORF">ACFP3R_01610</name>
</gene>
<dbReference type="RefSeq" id="WP_380631996.1">
    <property type="nucleotide sequence ID" value="NZ_JBHSQO010000001.1"/>
</dbReference>
<reference evidence="3" key="1">
    <citation type="journal article" date="2019" name="Int. J. Syst. Evol. Microbiol.">
        <title>The Global Catalogue of Microorganisms (GCM) 10K type strain sequencing project: providing services to taxonomists for standard genome sequencing and annotation.</title>
        <authorList>
            <consortium name="The Broad Institute Genomics Platform"/>
            <consortium name="The Broad Institute Genome Sequencing Center for Infectious Disease"/>
            <person name="Wu L."/>
            <person name="Ma J."/>
        </authorList>
    </citation>
    <scope>NUCLEOTIDE SEQUENCE [LARGE SCALE GENOMIC DNA]</scope>
    <source>
        <strain evidence="3">CGMCC 4.7246</strain>
    </source>
</reference>
<accession>A0ABW1NZ42</accession>
<feature type="compositionally biased region" description="Polar residues" evidence="1">
    <location>
        <begin position="39"/>
        <end position="63"/>
    </location>
</feature>
<dbReference type="Proteomes" id="UP001596220">
    <property type="component" value="Unassembled WGS sequence"/>
</dbReference>
<organism evidence="2 3">
    <name type="scientific">Saccharothrix lopnurensis</name>
    <dbReference type="NCBI Taxonomy" id="1670621"/>
    <lineage>
        <taxon>Bacteria</taxon>
        <taxon>Bacillati</taxon>
        <taxon>Actinomycetota</taxon>
        <taxon>Actinomycetes</taxon>
        <taxon>Pseudonocardiales</taxon>
        <taxon>Pseudonocardiaceae</taxon>
        <taxon>Saccharothrix</taxon>
    </lineage>
</organism>
<feature type="compositionally biased region" description="Basic and acidic residues" evidence="1">
    <location>
        <begin position="17"/>
        <end position="38"/>
    </location>
</feature>
<keyword evidence="3" id="KW-1185">Reference proteome</keyword>
<feature type="compositionally biased region" description="Low complexity" evidence="1">
    <location>
        <begin position="101"/>
        <end position="117"/>
    </location>
</feature>
<proteinExistence type="predicted"/>
<evidence type="ECO:0000313" key="2">
    <source>
        <dbReference type="EMBL" id="MFC6087959.1"/>
    </source>
</evidence>
<dbReference type="EMBL" id="JBHSQO010000001">
    <property type="protein sequence ID" value="MFC6087959.1"/>
    <property type="molecule type" value="Genomic_DNA"/>
</dbReference>
<feature type="region of interest" description="Disordered" evidence="1">
    <location>
        <begin position="1"/>
        <end position="126"/>
    </location>
</feature>
<protein>
    <submittedName>
        <fullName evidence="2">Uncharacterized protein</fullName>
    </submittedName>
</protein>
<evidence type="ECO:0000313" key="3">
    <source>
        <dbReference type="Proteomes" id="UP001596220"/>
    </source>
</evidence>
<name>A0ABW1NZ42_9PSEU</name>
<evidence type="ECO:0000256" key="1">
    <source>
        <dbReference type="SAM" id="MobiDB-lite"/>
    </source>
</evidence>
<comment type="caution">
    <text evidence="2">The sequence shown here is derived from an EMBL/GenBank/DDBJ whole genome shotgun (WGS) entry which is preliminary data.</text>
</comment>